<dbReference type="Proteomes" id="UP001283361">
    <property type="component" value="Unassembled WGS sequence"/>
</dbReference>
<evidence type="ECO:0000256" key="3">
    <source>
        <dbReference type="ARBA" id="ARBA00022448"/>
    </source>
</evidence>
<feature type="transmembrane region" description="Helical" evidence="12">
    <location>
        <begin position="215"/>
        <end position="238"/>
    </location>
</feature>
<evidence type="ECO:0000256" key="7">
    <source>
        <dbReference type="ARBA" id="ARBA00022989"/>
    </source>
</evidence>
<feature type="transmembrane region" description="Helical" evidence="12">
    <location>
        <begin position="164"/>
        <end position="181"/>
    </location>
</feature>
<protein>
    <recommendedName>
        <fullName evidence="2">Receptor for retinol uptake STRA6</fullName>
    </recommendedName>
</protein>
<feature type="transmembrane region" description="Helical" evidence="12">
    <location>
        <begin position="568"/>
        <end position="601"/>
    </location>
</feature>
<keyword evidence="10" id="KW-0675">Receptor</keyword>
<evidence type="ECO:0000256" key="4">
    <source>
        <dbReference type="ARBA" id="ARBA00022475"/>
    </source>
</evidence>
<reference evidence="13" key="1">
    <citation type="journal article" date="2023" name="G3 (Bethesda)">
        <title>A reference genome for the long-term kleptoplast-retaining sea slug Elysia crispata morphotype clarki.</title>
        <authorList>
            <person name="Eastman K.E."/>
            <person name="Pendleton A.L."/>
            <person name="Shaikh M.A."/>
            <person name="Suttiyut T."/>
            <person name="Ogas R."/>
            <person name="Tomko P."/>
            <person name="Gavelis G."/>
            <person name="Widhalm J.R."/>
            <person name="Wisecaver J.H."/>
        </authorList>
    </citation>
    <scope>NUCLEOTIDE SEQUENCE</scope>
    <source>
        <strain evidence="13">ECLA1</strain>
    </source>
</reference>
<dbReference type="GO" id="GO:0005886">
    <property type="term" value="C:plasma membrane"/>
    <property type="evidence" value="ECO:0007669"/>
    <property type="project" value="UniProtKB-SubCell"/>
</dbReference>
<feature type="region of interest" description="Disordered" evidence="11">
    <location>
        <begin position="657"/>
        <end position="685"/>
    </location>
</feature>
<feature type="transmembrane region" description="Helical" evidence="12">
    <location>
        <begin position="358"/>
        <end position="381"/>
    </location>
</feature>
<keyword evidence="4" id="KW-1003">Cell membrane</keyword>
<gene>
    <name evidence="13" type="ORF">RRG08_026783</name>
</gene>
<feature type="transmembrane region" description="Helical" evidence="12">
    <location>
        <begin position="187"/>
        <end position="208"/>
    </location>
</feature>
<feature type="transmembrane region" description="Helical" evidence="12">
    <location>
        <begin position="522"/>
        <end position="547"/>
    </location>
</feature>
<dbReference type="InterPro" id="IPR026612">
    <property type="entry name" value="STRA6-like"/>
</dbReference>
<comment type="caution">
    <text evidence="13">The sequence shown here is derived from an EMBL/GenBank/DDBJ whole genome shotgun (WGS) entry which is preliminary data.</text>
</comment>
<dbReference type="PANTHER" id="PTHR21444">
    <property type="entry name" value="COILED-COIL DOMAIN-CONTAINING PROTEIN 180"/>
    <property type="match status" value="1"/>
</dbReference>
<organism evidence="13 14">
    <name type="scientific">Elysia crispata</name>
    <name type="common">lettuce slug</name>
    <dbReference type="NCBI Taxonomy" id="231223"/>
    <lineage>
        <taxon>Eukaryota</taxon>
        <taxon>Metazoa</taxon>
        <taxon>Spiralia</taxon>
        <taxon>Lophotrochozoa</taxon>
        <taxon>Mollusca</taxon>
        <taxon>Gastropoda</taxon>
        <taxon>Heterobranchia</taxon>
        <taxon>Euthyneura</taxon>
        <taxon>Panpulmonata</taxon>
        <taxon>Sacoglossa</taxon>
        <taxon>Placobranchoidea</taxon>
        <taxon>Plakobranchidae</taxon>
        <taxon>Elysia</taxon>
    </lineage>
</organism>
<evidence type="ECO:0000256" key="8">
    <source>
        <dbReference type="ARBA" id="ARBA00023072"/>
    </source>
</evidence>
<evidence type="ECO:0000256" key="11">
    <source>
        <dbReference type="SAM" id="MobiDB-lite"/>
    </source>
</evidence>
<feature type="transmembrane region" description="Helical" evidence="12">
    <location>
        <begin position="491"/>
        <end position="516"/>
    </location>
</feature>
<dbReference type="PANTHER" id="PTHR21444:SF16">
    <property type="entry name" value="RECEPTOR FOR RETINOL UPTAKE STRA6"/>
    <property type="match status" value="1"/>
</dbReference>
<evidence type="ECO:0000256" key="2">
    <source>
        <dbReference type="ARBA" id="ARBA00014411"/>
    </source>
</evidence>
<evidence type="ECO:0000256" key="6">
    <source>
        <dbReference type="ARBA" id="ARBA00022893"/>
    </source>
</evidence>
<keyword evidence="3" id="KW-0813">Transport</keyword>
<evidence type="ECO:0000256" key="9">
    <source>
        <dbReference type="ARBA" id="ARBA00023136"/>
    </source>
</evidence>
<dbReference type="EMBL" id="JAWDGP010001428">
    <property type="protein sequence ID" value="KAK3791880.1"/>
    <property type="molecule type" value="Genomic_DNA"/>
</dbReference>
<dbReference type="GO" id="GO:0016918">
    <property type="term" value="F:retinal binding"/>
    <property type="evidence" value="ECO:0007669"/>
    <property type="project" value="UniProtKB-KW"/>
</dbReference>
<evidence type="ECO:0000256" key="1">
    <source>
        <dbReference type="ARBA" id="ARBA00004651"/>
    </source>
</evidence>
<sequence length="869" mass="97570">MRCAQLLSAPSVLLKQRKNTNLSFYVPERFVDFSQTTSSSPTARSKQTKAVLINQSRTLLFSHSSSRDVKPVKEDKKREQVPEMALMTLLHSFLKLAVGGNHTVTTCDSSISHYQFYQLSLLPAIVLILLFASTTTRRQRLMNFLGGRPGLIFPMDTLTRHSRISYCCAFGATAFLVYEILLEQKFAIDYTGPVSLVALIAILTMFVYGMVFFPVFACLALGSAFSFGLGSLYVWMFFAVDIYQITECDLTVKGRAVMLARALPSLCCLAYLSVTLPMRCVASCYRKQFFTGPEEKIWETVADIKESYQGIYVRELLKKQEHKTEQVGVLNNVKTKMAGVLSRWIYHKKPGFRYPSRLVSVLFVGACVVYVTTVEFLVTFVDIFDRILDNLANRIDVIGWEKMADESPRVTSQRTLLQIVSHYVFILKACTIVSILTACVLTFLNILHMVSSFRSNLISMYKGIFKVIPPPSEKRAVWLCSGSIKFAGFQVAYIVWAYIILCLILFIISIIVALLTDDGAEWLLIIILDFWPSIAIATVLLIIQMLLSKYVFLQGLGQYLLLDNRHVYFIFAYFMFFYNIFLGILSCLLRIFKAILIGSFFLARLDTSTLPRKFEYFDPGLSAYIGYIHMEAAHTNPVAIVFIRLLASLSRERSRGRNSADTSVDLSDSSLSTNSDDSVTAESNTEENRLASVNVAIRFRWLVLYTLLQNPQVRVYRKGYDQAMKKAQKEGLRIPISDTPIAAIDLAQLQKDRERSDTPSIISSVGDSFVSDSGQDMSFSLSTPTSIEILEPMNEDGFVYLEEPADEMVTTSETTDESCVYQRIPAKENKTSPGIAGDSHDLDGGIDLGDGVLSGFDVSVETSSCRQLN</sequence>
<evidence type="ECO:0000313" key="14">
    <source>
        <dbReference type="Proteomes" id="UP001283361"/>
    </source>
</evidence>
<evidence type="ECO:0000256" key="10">
    <source>
        <dbReference type="ARBA" id="ARBA00023170"/>
    </source>
</evidence>
<feature type="transmembrane region" description="Helical" evidence="12">
    <location>
        <begin position="258"/>
        <end position="278"/>
    </location>
</feature>
<feature type="transmembrane region" description="Helical" evidence="12">
    <location>
        <begin position="423"/>
        <end position="447"/>
    </location>
</feature>
<keyword evidence="9 12" id="KW-0472">Membrane</keyword>
<evidence type="ECO:0000256" key="5">
    <source>
        <dbReference type="ARBA" id="ARBA00022692"/>
    </source>
</evidence>
<evidence type="ECO:0000313" key="13">
    <source>
        <dbReference type="EMBL" id="KAK3791880.1"/>
    </source>
</evidence>
<dbReference type="AlphaFoldDB" id="A0AAE1E384"/>
<evidence type="ECO:0000256" key="12">
    <source>
        <dbReference type="SAM" id="Phobius"/>
    </source>
</evidence>
<comment type="subcellular location">
    <subcellularLocation>
        <location evidence="1">Cell membrane</location>
        <topology evidence="1">Multi-pass membrane protein</topology>
    </subcellularLocation>
</comment>
<keyword evidence="14" id="KW-1185">Reference proteome</keyword>
<keyword evidence="8" id="KW-0683">Retinol-binding</keyword>
<dbReference type="Pfam" id="PF14752">
    <property type="entry name" value="RBP_receptor"/>
    <property type="match status" value="1"/>
</dbReference>
<name>A0AAE1E384_9GAST</name>
<keyword evidence="5 12" id="KW-0812">Transmembrane</keyword>
<keyword evidence="7 12" id="KW-1133">Transmembrane helix</keyword>
<keyword evidence="6" id="KW-0845">Vitamin A</keyword>
<accession>A0AAE1E384</accession>
<proteinExistence type="predicted"/>
<feature type="transmembrane region" description="Helical" evidence="12">
    <location>
        <begin position="114"/>
        <end position="132"/>
    </location>
</feature>
<dbReference type="GO" id="GO:0071939">
    <property type="term" value="P:vitamin A import into cell"/>
    <property type="evidence" value="ECO:0007669"/>
    <property type="project" value="TreeGrafter"/>
</dbReference>
<dbReference type="GO" id="GO:0038023">
    <property type="term" value="F:signaling receptor activity"/>
    <property type="evidence" value="ECO:0007669"/>
    <property type="project" value="InterPro"/>
</dbReference>
<dbReference type="GO" id="GO:0019841">
    <property type="term" value="F:retinol binding"/>
    <property type="evidence" value="ECO:0007669"/>
    <property type="project" value="UniProtKB-KW"/>
</dbReference>
<dbReference type="GO" id="GO:0034632">
    <property type="term" value="F:retinol transmembrane transporter activity"/>
    <property type="evidence" value="ECO:0007669"/>
    <property type="project" value="InterPro"/>
</dbReference>
<feature type="compositionally biased region" description="Low complexity" evidence="11">
    <location>
        <begin position="657"/>
        <end position="678"/>
    </location>
</feature>